<dbReference type="RefSeq" id="WP_256617136.1">
    <property type="nucleotide sequence ID" value="NZ_JANIBK010000213.1"/>
</dbReference>
<evidence type="ECO:0000313" key="2">
    <source>
        <dbReference type="EMBL" id="MCQ8130724.1"/>
    </source>
</evidence>
<dbReference type="Proteomes" id="UP001524586">
    <property type="component" value="Unassembled WGS sequence"/>
</dbReference>
<name>A0ABT1UA40_9GAMM</name>
<gene>
    <name evidence="2" type="ORF">NP596_19880</name>
</gene>
<organism evidence="2 3">
    <name type="scientific">Methylomonas rivi</name>
    <dbReference type="NCBI Taxonomy" id="2952226"/>
    <lineage>
        <taxon>Bacteria</taxon>
        <taxon>Pseudomonadati</taxon>
        <taxon>Pseudomonadota</taxon>
        <taxon>Gammaproteobacteria</taxon>
        <taxon>Methylococcales</taxon>
        <taxon>Methylococcaceae</taxon>
        <taxon>Methylomonas</taxon>
    </lineage>
</organism>
<accession>A0ABT1UA40</accession>
<keyword evidence="1" id="KW-0732">Signal</keyword>
<evidence type="ECO:0000256" key="1">
    <source>
        <dbReference type="SAM" id="SignalP"/>
    </source>
</evidence>
<dbReference type="EMBL" id="JANIBK010000213">
    <property type="protein sequence ID" value="MCQ8130724.1"/>
    <property type="molecule type" value="Genomic_DNA"/>
</dbReference>
<keyword evidence="3" id="KW-1185">Reference proteome</keyword>
<proteinExistence type="predicted"/>
<sequence>MKILAKSVAVAAIAMSMTGVAEARIQAIGDATADGSELLLNVVNYTAQNSYTLDLGVTIAQFLANPSQPLSFALNDNNFQSFASAYTAGDNVTWGVSGGHGLLNEETDLPIFGFYTTSVTNAPAAIDDNAADISNTMGKWNGLVSAIQTQDANANNLSTFKTVGQLGYTAVYGNDFQTALPFVAQGQLGAALAFVHEKVNAEDGLFDTGELEVFAGSWKLDLTGNTGSLTYTTSTVPLPGAVWMFGAALMGMLGVGRRKVIAA</sequence>
<feature type="chain" id="PRO_5045759678" evidence="1">
    <location>
        <begin position="24"/>
        <end position="263"/>
    </location>
</feature>
<feature type="signal peptide" evidence="1">
    <location>
        <begin position="1"/>
        <end position="23"/>
    </location>
</feature>
<protein>
    <submittedName>
        <fullName evidence="2">VPLPA-CTERM sorting domain-containing protein</fullName>
    </submittedName>
</protein>
<reference evidence="2 3" key="1">
    <citation type="submission" date="2022-07" db="EMBL/GenBank/DDBJ databases">
        <title>Methylomonas rivi sp. nov., Methylomonas rosea sp. nov., Methylomonas aureus sp. nov. and Methylomonas subterranea sp. nov., four novel methanotrophs isolated from a freshwater creek and the deep terrestrial subsurface.</title>
        <authorList>
            <person name="Abin C."/>
            <person name="Sankaranarayanan K."/>
            <person name="Garner C."/>
            <person name="Sindelar R."/>
            <person name="Kotary K."/>
            <person name="Garner R."/>
            <person name="Barclay S."/>
            <person name="Lawson P."/>
            <person name="Krumholz L."/>
        </authorList>
    </citation>
    <scope>NUCLEOTIDE SEQUENCE [LARGE SCALE GENOMIC DNA]</scope>
    <source>
        <strain evidence="2 3">WSC-6</strain>
    </source>
</reference>
<comment type="caution">
    <text evidence="2">The sequence shown here is derived from an EMBL/GenBank/DDBJ whole genome shotgun (WGS) entry which is preliminary data.</text>
</comment>
<evidence type="ECO:0000313" key="3">
    <source>
        <dbReference type="Proteomes" id="UP001524586"/>
    </source>
</evidence>